<keyword evidence="1" id="KW-0812">Transmembrane</keyword>
<name>A0A2D3UZ91_9PEZI</name>
<dbReference type="GeneID" id="35604166"/>
<protein>
    <submittedName>
        <fullName evidence="2">Uncharacterized protein</fullName>
    </submittedName>
</protein>
<gene>
    <name evidence="2" type="ORF">RCC_09091</name>
</gene>
<keyword evidence="3" id="KW-1185">Reference proteome</keyword>
<dbReference type="EMBL" id="FJUY01000016">
    <property type="protein sequence ID" value="CZT23377.1"/>
    <property type="molecule type" value="Genomic_DNA"/>
</dbReference>
<evidence type="ECO:0000313" key="3">
    <source>
        <dbReference type="Proteomes" id="UP000225277"/>
    </source>
</evidence>
<sequence>MYTKPSKGKSKEALAFIKNVDWKSFTGEIKEHIRRKPGNTAMLVTQWTLLVLFPALITSPIASLFGCSKLGPVVDTAASAFESKYGTQVLFRILQSYGMNGWGVKAVNSVFSFGSVLVNGAASLSKSSGREILKTLLEYVYGSERLCSQNPRRNVTC</sequence>
<dbReference type="OrthoDB" id="440424at2759"/>
<dbReference type="Proteomes" id="UP000225277">
    <property type="component" value="Unassembled WGS sequence"/>
</dbReference>
<accession>A0A2D3UZ91</accession>
<keyword evidence="1" id="KW-0472">Membrane</keyword>
<dbReference type="RefSeq" id="XP_023630101.1">
    <property type="nucleotide sequence ID" value="XM_023774333.1"/>
</dbReference>
<evidence type="ECO:0000313" key="2">
    <source>
        <dbReference type="EMBL" id="CZT23377.1"/>
    </source>
</evidence>
<feature type="transmembrane region" description="Helical" evidence="1">
    <location>
        <begin position="40"/>
        <end position="62"/>
    </location>
</feature>
<reference evidence="2 3" key="1">
    <citation type="submission" date="2016-03" db="EMBL/GenBank/DDBJ databases">
        <authorList>
            <person name="Ploux O."/>
        </authorList>
    </citation>
    <scope>NUCLEOTIDE SEQUENCE [LARGE SCALE GENOMIC DNA]</scope>
    <source>
        <strain evidence="2 3">URUG2</strain>
    </source>
</reference>
<proteinExistence type="predicted"/>
<organism evidence="2 3">
    <name type="scientific">Ramularia collo-cygni</name>
    <dbReference type="NCBI Taxonomy" id="112498"/>
    <lineage>
        <taxon>Eukaryota</taxon>
        <taxon>Fungi</taxon>
        <taxon>Dikarya</taxon>
        <taxon>Ascomycota</taxon>
        <taxon>Pezizomycotina</taxon>
        <taxon>Dothideomycetes</taxon>
        <taxon>Dothideomycetidae</taxon>
        <taxon>Mycosphaerellales</taxon>
        <taxon>Mycosphaerellaceae</taxon>
        <taxon>Ramularia</taxon>
    </lineage>
</organism>
<dbReference type="AlphaFoldDB" id="A0A2D3UZ91"/>
<keyword evidence="1" id="KW-1133">Transmembrane helix</keyword>
<evidence type="ECO:0000256" key="1">
    <source>
        <dbReference type="SAM" id="Phobius"/>
    </source>
</evidence>